<evidence type="ECO:0000313" key="2">
    <source>
        <dbReference type="Proteomes" id="UP000538031"/>
    </source>
</evidence>
<dbReference type="PANTHER" id="PTHR23404">
    <property type="entry name" value="MOLYBDOPTERIN SYNTHASE RELATED"/>
    <property type="match status" value="1"/>
</dbReference>
<proteinExistence type="predicted"/>
<protein>
    <submittedName>
        <fullName evidence="1">Molybdenum cofactor biosynthesis protein MoaE</fullName>
    </submittedName>
</protein>
<dbReference type="SUPFAM" id="SSF54690">
    <property type="entry name" value="Molybdopterin synthase subunit MoaE"/>
    <property type="match status" value="1"/>
</dbReference>
<evidence type="ECO:0000313" key="1">
    <source>
        <dbReference type="EMBL" id="HIH64093.1"/>
    </source>
</evidence>
<dbReference type="Gene3D" id="3.90.1170.40">
    <property type="entry name" value="Molybdopterin biosynthesis MoaE subunit"/>
    <property type="match status" value="1"/>
</dbReference>
<gene>
    <name evidence="1" type="ORF">HA285_00565</name>
</gene>
<dbReference type="InterPro" id="IPR003448">
    <property type="entry name" value="Mopterin_biosynth_MoaE"/>
</dbReference>
<reference evidence="2" key="1">
    <citation type="journal article" date="2020" name="bioRxiv">
        <title>A rank-normalized archaeal taxonomy based on genome phylogeny resolves widespread incomplete and uneven classifications.</title>
        <authorList>
            <person name="Rinke C."/>
            <person name="Chuvochina M."/>
            <person name="Mussig A.J."/>
            <person name="Chaumeil P.-A."/>
            <person name="Waite D.W."/>
            <person name="Whitman W.B."/>
            <person name="Parks D.H."/>
            <person name="Hugenholtz P."/>
        </authorList>
    </citation>
    <scope>NUCLEOTIDE SEQUENCE [LARGE SCALE GENOMIC DNA]</scope>
</reference>
<organism evidence="1 2">
    <name type="scientific">Methanothermobacter thermautotrophicus</name>
    <name type="common">Methanobacterium thermoformicicum</name>
    <dbReference type="NCBI Taxonomy" id="145262"/>
    <lineage>
        <taxon>Archaea</taxon>
        <taxon>Methanobacteriati</taxon>
        <taxon>Methanobacteriota</taxon>
        <taxon>Methanomada group</taxon>
        <taxon>Methanobacteria</taxon>
        <taxon>Methanobacteriales</taxon>
        <taxon>Methanobacteriaceae</taxon>
        <taxon>Methanothermobacter</taxon>
    </lineage>
</organism>
<sequence>MMIVRVTDEKEAYRMEDLIENLKKSPYLDECGAIFTFEGIVRGVDDKRIDKLVLTTPDTERAQIELEGIVEDVRRKYPVRDVAVVHYLGEFYTSETLFMVAVAGPHREETLKALSEIIERTKHEIEFRKEEYTDSGKNIIMSGG</sequence>
<dbReference type="Pfam" id="PF02391">
    <property type="entry name" value="MoaE"/>
    <property type="match status" value="1"/>
</dbReference>
<accession>A0A7J4MU20</accession>
<name>A0A7J4MU20_METTF</name>
<dbReference type="EMBL" id="DUHT01000004">
    <property type="protein sequence ID" value="HIH64093.1"/>
    <property type="molecule type" value="Genomic_DNA"/>
</dbReference>
<comment type="caution">
    <text evidence="1">The sequence shown here is derived from an EMBL/GenBank/DDBJ whole genome shotgun (WGS) entry which is preliminary data.</text>
</comment>
<dbReference type="CDD" id="cd00756">
    <property type="entry name" value="MoaE"/>
    <property type="match status" value="1"/>
</dbReference>
<dbReference type="Proteomes" id="UP000538031">
    <property type="component" value="Unassembled WGS sequence"/>
</dbReference>
<dbReference type="GO" id="GO:0006777">
    <property type="term" value="P:Mo-molybdopterin cofactor biosynthetic process"/>
    <property type="evidence" value="ECO:0007669"/>
    <property type="project" value="InterPro"/>
</dbReference>
<dbReference type="AlphaFoldDB" id="A0A7J4MU20"/>
<dbReference type="InterPro" id="IPR036563">
    <property type="entry name" value="MoaE_sf"/>
</dbReference>